<keyword evidence="7 8" id="KW-0472">Membrane</keyword>
<dbReference type="InterPro" id="IPR004776">
    <property type="entry name" value="Mem_transp_PIN-like"/>
</dbReference>
<dbReference type="InterPro" id="IPR038770">
    <property type="entry name" value="Na+/solute_symporter_sf"/>
</dbReference>
<comment type="subcellular location">
    <subcellularLocation>
        <location evidence="1">Cell membrane</location>
        <topology evidence="1">Multi-pass membrane protein</topology>
    </subcellularLocation>
</comment>
<feature type="transmembrane region" description="Helical" evidence="8">
    <location>
        <begin position="39"/>
        <end position="56"/>
    </location>
</feature>
<name>A0A1S9ZKS3_9GAMM</name>
<protein>
    <recommendedName>
        <fullName evidence="11">Transporter</fullName>
    </recommendedName>
</protein>
<evidence type="ECO:0000256" key="8">
    <source>
        <dbReference type="SAM" id="Phobius"/>
    </source>
</evidence>
<feature type="transmembrane region" description="Helical" evidence="8">
    <location>
        <begin position="62"/>
        <end position="88"/>
    </location>
</feature>
<evidence type="ECO:0000313" key="10">
    <source>
        <dbReference type="Proteomes" id="UP000190322"/>
    </source>
</evidence>
<keyword evidence="6 8" id="KW-1133">Transmembrane helix</keyword>
<evidence type="ECO:0000256" key="3">
    <source>
        <dbReference type="ARBA" id="ARBA00022448"/>
    </source>
</evidence>
<keyword evidence="4" id="KW-1003">Cell membrane</keyword>
<keyword evidence="3" id="KW-0813">Transport</keyword>
<comment type="similarity">
    <text evidence="2">Belongs to the auxin efflux carrier (TC 2.A.69) family.</text>
</comment>
<dbReference type="EMBL" id="MUXT01000006">
    <property type="protein sequence ID" value="OOR83877.1"/>
    <property type="molecule type" value="Genomic_DNA"/>
</dbReference>
<feature type="transmembrane region" description="Helical" evidence="8">
    <location>
        <begin position="95"/>
        <end position="118"/>
    </location>
</feature>
<dbReference type="Pfam" id="PF03547">
    <property type="entry name" value="Mem_trans"/>
    <property type="match status" value="1"/>
</dbReference>
<evidence type="ECO:0000256" key="7">
    <source>
        <dbReference type="ARBA" id="ARBA00023136"/>
    </source>
</evidence>
<reference evidence="9 10" key="1">
    <citation type="submission" date="2017-02" db="EMBL/GenBank/DDBJ databases">
        <title>Draft genome sequence of Moraxella canis CCUG 8415A type strain.</title>
        <authorList>
            <person name="Engstrom-Jakobsson H."/>
            <person name="Salva-Serra F."/>
            <person name="Thorell K."/>
            <person name="Gonzales-Siles L."/>
            <person name="Karlsson R."/>
            <person name="Boulund F."/>
            <person name="Engstrand L."/>
            <person name="Moore E."/>
        </authorList>
    </citation>
    <scope>NUCLEOTIDE SEQUENCE [LARGE SCALE GENOMIC DNA]</scope>
    <source>
        <strain evidence="9 10">CCUG 8415A</strain>
    </source>
</reference>
<dbReference type="RefSeq" id="WP_078256015.1">
    <property type="nucleotide sequence ID" value="NZ_MUXT01000006.1"/>
</dbReference>
<evidence type="ECO:0000256" key="4">
    <source>
        <dbReference type="ARBA" id="ARBA00022475"/>
    </source>
</evidence>
<feature type="transmembrane region" description="Helical" evidence="8">
    <location>
        <begin position="6"/>
        <end position="27"/>
    </location>
</feature>
<feature type="transmembrane region" description="Helical" evidence="8">
    <location>
        <begin position="124"/>
        <end position="145"/>
    </location>
</feature>
<dbReference type="PANTHER" id="PTHR36838:SF4">
    <property type="entry name" value="AUXIN EFFLUX CARRIER FAMILY PROTEIN"/>
    <property type="match status" value="1"/>
</dbReference>
<accession>A0A1S9ZKS3</accession>
<evidence type="ECO:0000256" key="1">
    <source>
        <dbReference type="ARBA" id="ARBA00004651"/>
    </source>
</evidence>
<dbReference type="PANTHER" id="PTHR36838">
    <property type="entry name" value="AUXIN EFFLUX CARRIER FAMILY PROTEIN"/>
    <property type="match status" value="1"/>
</dbReference>
<feature type="transmembrane region" description="Helical" evidence="8">
    <location>
        <begin position="165"/>
        <end position="186"/>
    </location>
</feature>
<sequence>MFAPIINSLIPLSLCIATGYLMNAHKFLSLKTWQQLDKLNYYVLFPVLLFLNLATAKMDLAQFSLAITVVLSVLLGVSAAIFIAYVVFKIHSDHIGVYTQSAIRFNTYVGLALVASLFDELGMVLFSLIIALFIPLINIISVISLTLKQGFDVRVLMMNLLKNPLIVACILAMAFNVSPLNLAVGIEQFLRQLASASLPLGLLCIGAALQFRLNAGEFNIIVANSLIRLMGVPLLAYGLCTLVGLDGIDRQIITLFFALPTAPTAYSLTQALGGNHLLMANIISMQTLLAMLSLPVILWLVL</sequence>
<organism evidence="9 10">
    <name type="scientific">Moraxella canis</name>
    <dbReference type="NCBI Taxonomy" id="90239"/>
    <lineage>
        <taxon>Bacteria</taxon>
        <taxon>Pseudomonadati</taxon>
        <taxon>Pseudomonadota</taxon>
        <taxon>Gammaproteobacteria</taxon>
        <taxon>Moraxellales</taxon>
        <taxon>Moraxellaceae</taxon>
        <taxon>Moraxella</taxon>
    </lineage>
</organism>
<gene>
    <name evidence="9" type="ORF">B0180_05370</name>
</gene>
<feature type="transmembrane region" description="Helical" evidence="8">
    <location>
        <begin position="225"/>
        <end position="245"/>
    </location>
</feature>
<dbReference type="AlphaFoldDB" id="A0A1S9ZKS3"/>
<evidence type="ECO:0000256" key="2">
    <source>
        <dbReference type="ARBA" id="ARBA00010145"/>
    </source>
</evidence>
<dbReference type="GO" id="GO:0055085">
    <property type="term" value="P:transmembrane transport"/>
    <property type="evidence" value="ECO:0007669"/>
    <property type="project" value="InterPro"/>
</dbReference>
<proteinExistence type="inferred from homology"/>
<dbReference type="Gene3D" id="1.20.1530.20">
    <property type="match status" value="1"/>
</dbReference>
<dbReference type="Proteomes" id="UP000190322">
    <property type="component" value="Unassembled WGS sequence"/>
</dbReference>
<comment type="caution">
    <text evidence="9">The sequence shown here is derived from an EMBL/GenBank/DDBJ whole genome shotgun (WGS) entry which is preliminary data.</text>
</comment>
<dbReference type="GO" id="GO:0005886">
    <property type="term" value="C:plasma membrane"/>
    <property type="evidence" value="ECO:0007669"/>
    <property type="project" value="UniProtKB-SubCell"/>
</dbReference>
<evidence type="ECO:0000313" key="9">
    <source>
        <dbReference type="EMBL" id="OOR83877.1"/>
    </source>
</evidence>
<evidence type="ECO:0000256" key="6">
    <source>
        <dbReference type="ARBA" id="ARBA00022989"/>
    </source>
</evidence>
<feature type="transmembrane region" description="Helical" evidence="8">
    <location>
        <begin position="251"/>
        <end position="268"/>
    </location>
</feature>
<evidence type="ECO:0008006" key="11">
    <source>
        <dbReference type="Google" id="ProtNLM"/>
    </source>
</evidence>
<evidence type="ECO:0000256" key="5">
    <source>
        <dbReference type="ARBA" id="ARBA00022692"/>
    </source>
</evidence>
<keyword evidence="5 8" id="KW-0812">Transmembrane</keyword>
<feature type="transmembrane region" description="Helical" evidence="8">
    <location>
        <begin position="280"/>
        <end position="301"/>
    </location>
</feature>
<feature type="transmembrane region" description="Helical" evidence="8">
    <location>
        <begin position="192"/>
        <end position="213"/>
    </location>
</feature>